<gene>
    <name evidence="1" type="ORF">GALMADRAFT_1318377</name>
</gene>
<name>A0A067TER7_GALM3</name>
<keyword evidence="2" id="KW-1185">Reference proteome</keyword>
<reference evidence="2" key="1">
    <citation type="journal article" date="2014" name="Proc. Natl. Acad. Sci. U.S.A.">
        <title>Extensive sampling of basidiomycete genomes demonstrates inadequacy of the white-rot/brown-rot paradigm for wood decay fungi.</title>
        <authorList>
            <person name="Riley R."/>
            <person name="Salamov A.A."/>
            <person name="Brown D.W."/>
            <person name="Nagy L.G."/>
            <person name="Floudas D."/>
            <person name="Held B.W."/>
            <person name="Levasseur A."/>
            <person name="Lombard V."/>
            <person name="Morin E."/>
            <person name="Otillar R."/>
            <person name="Lindquist E.A."/>
            <person name="Sun H."/>
            <person name="LaButti K.M."/>
            <person name="Schmutz J."/>
            <person name="Jabbour D."/>
            <person name="Luo H."/>
            <person name="Baker S.E."/>
            <person name="Pisabarro A.G."/>
            <person name="Walton J.D."/>
            <person name="Blanchette R.A."/>
            <person name="Henrissat B."/>
            <person name="Martin F."/>
            <person name="Cullen D."/>
            <person name="Hibbett D.S."/>
            <person name="Grigoriev I.V."/>
        </authorList>
    </citation>
    <scope>NUCLEOTIDE SEQUENCE [LARGE SCALE GENOMIC DNA]</scope>
    <source>
        <strain evidence="2">CBS 339.88</strain>
    </source>
</reference>
<dbReference type="HOGENOM" id="CLU_1652285_0_0_1"/>
<dbReference type="OrthoDB" id="3165318at2759"/>
<dbReference type="Proteomes" id="UP000027222">
    <property type="component" value="Unassembled WGS sequence"/>
</dbReference>
<organism evidence="1 2">
    <name type="scientific">Galerina marginata (strain CBS 339.88)</name>
    <dbReference type="NCBI Taxonomy" id="685588"/>
    <lineage>
        <taxon>Eukaryota</taxon>
        <taxon>Fungi</taxon>
        <taxon>Dikarya</taxon>
        <taxon>Basidiomycota</taxon>
        <taxon>Agaricomycotina</taxon>
        <taxon>Agaricomycetes</taxon>
        <taxon>Agaricomycetidae</taxon>
        <taxon>Agaricales</taxon>
        <taxon>Agaricineae</taxon>
        <taxon>Strophariaceae</taxon>
        <taxon>Galerina</taxon>
    </lineage>
</organism>
<sequence length="160" mass="17084">MAMPNSRTLKFICNELGRGLSLYLTFTPPGPKSGDVAPTPVIWKVVEFQPTGQGLALTRYTGVTAFVVPASEEGNRVIASNSQPGQRCTLISALDGSDAVTKAIAGDPNYVRCANNTSSVADIGFGLTEADGTDVELIHFWRGVPFVIFRLNSTKHVLSI</sequence>
<evidence type="ECO:0000313" key="1">
    <source>
        <dbReference type="EMBL" id="KDR78384.1"/>
    </source>
</evidence>
<proteinExistence type="predicted"/>
<dbReference type="EMBL" id="KL142375">
    <property type="protein sequence ID" value="KDR78384.1"/>
    <property type="molecule type" value="Genomic_DNA"/>
</dbReference>
<dbReference type="AlphaFoldDB" id="A0A067TER7"/>
<evidence type="ECO:0000313" key="2">
    <source>
        <dbReference type="Proteomes" id="UP000027222"/>
    </source>
</evidence>
<protein>
    <submittedName>
        <fullName evidence="1">Uncharacterized protein</fullName>
    </submittedName>
</protein>
<accession>A0A067TER7</accession>